<evidence type="ECO:0000313" key="4">
    <source>
        <dbReference type="Proteomes" id="UP000735302"/>
    </source>
</evidence>
<keyword evidence="4" id="KW-1185">Reference proteome</keyword>
<dbReference type="Pfam" id="PF14817">
    <property type="entry name" value="HAUS5"/>
    <property type="match status" value="1"/>
</dbReference>
<evidence type="ECO:0000313" key="3">
    <source>
        <dbReference type="EMBL" id="GFO32632.1"/>
    </source>
</evidence>
<dbReference type="PANTHER" id="PTHR28588:SF1">
    <property type="entry name" value="HAUS AUGMIN-LIKE COMPLEX SUBUNIT 5"/>
    <property type="match status" value="1"/>
</dbReference>
<organism evidence="3 4">
    <name type="scientific">Plakobranchus ocellatus</name>
    <dbReference type="NCBI Taxonomy" id="259542"/>
    <lineage>
        <taxon>Eukaryota</taxon>
        <taxon>Metazoa</taxon>
        <taxon>Spiralia</taxon>
        <taxon>Lophotrochozoa</taxon>
        <taxon>Mollusca</taxon>
        <taxon>Gastropoda</taxon>
        <taxon>Heterobranchia</taxon>
        <taxon>Euthyneura</taxon>
        <taxon>Panpulmonata</taxon>
        <taxon>Sacoglossa</taxon>
        <taxon>Placobranchoidea</taxon>
        <taxon>Plakobranchidae</taxon>
        <taxon>Plakobranchus</taxon>
    </lineage>
</organism>
<evidence type="ECO:0000256" key="1">
    <source>
        <dbReference type="SAM" id="Coils"/>
    </source>
</evidence>
<keyword evidence="1" id="KW-0175">Coiled coil</keyword>
<accession>A0AAV4CLS7</accession>
<protein>
    <submittedName>
        <fullName evidence="3">HAUS augmin-like complex subunit 5</fullName>
    </submittedName>
</protein>
<feature type="region of interest" description="Disordered" evidence="2">
    <location>
        <begin position="76"/>
        <end position="99"/>
    </location>
</feature>
<feature type="coiled-coil region" evidence="1">
    <location>
        <begin position="390"/>
        <end position="424"/>
    </location>
</feature>
<proteinExistence type="predicted"/>
<dbReference type="AlphaFoldDB" id="A0AAV4CLS7"/>
<comment type="caution">
    <text evidence="3">The sequence shown here is derived from an EMBL/GenBank/DDBJ whole genome shotgun (WGS) entry which is preliminary data.</text>
</comment>
<dbReference type="Proteomes" id="UP000735302">
    <property type="component" value="Unassembled WGS sequence"/>
</dbReference>
<dbReference type="PANTHER" id="PTHR28588">
    <property type="entry name" value="HAUS AUGMIN-LIKE COMPLEX SUBUNIT 5"/>
    <property type="match status" value="1"/>
</dbReference>
<dbReference type="GO" id="GO:0007098">
    <property type="term" value="P:centrosome cycle"/>
    <property type="evidence" value="ECO:0007669"/>
    <property type="project" value="TreeGrafter"/>
</dbReference>
<name>A0AAV4CLS7_9GAST</name>
<dbReference type="GO" id="GO:0070652">
    <property type="term" value="C:HAUS complex"/>
    <property type="evidence" value="ECO:0007669"/>
    <property type="project" value="InterPro"/>
</dbReference>
<dbReference type="GO" id="GO:0051225">
    <property type="term" value="P:spindle assembly"/>
    <property type="evidence" value="ECO:0007669"/>
    <property type="project" value="InterPro"/>
</dbReference>
<dbReference type="InterPro" id="IPR029131">
    <property type="entry name" value="HAUS5"/>
</dbReference>
<dbReference type="GO" id="GO:0005813">
    <property type="term" value="C:centrosome"/>
    <property type="evidence" value="ECO:0007669"/>
    <property type="project" value="TreeGrafter"/>
</dbReference>
<sequence>MDDLHVRLRQWATEEMKFHASAMNSQSTFKLPSEEDFKFLCSGPLVEVWKYVIKHVKSLQNAKLVKGNIKLQRSLGSLSQQEGAAQPGESEEERERRQILTQRQLKLSRELQQTRAEVVQLHRELGHTMEESATAEHAYQSVCQRVRDLQRREALLQVVHSCATEAAARYTEYTERVDKCIDGIVNKKDNSQENFVSGLHTEEDEELETESCHMVRHACEDISKFIYNSLDTPADKGQLESLMLDVRDQVERAAAINSTQSLTSALAANTDRAAKTLRQKTSALDISKDAEEISFSYAPREGLQDLSRPLSATDTVRKLLLASSEDHVLRWFKEQEHKNEEWKLSSRQTETIGEINKLLHRLIGDHPTHLASAKGYVSACIHLAEERAVVPCLRKEAVRLIERIDQARQERQALQLKYAQIQDFQKLVGNKQVTISQLAKLNASAPDRLKSHKQQVETYLTSRSLATHLSEVQALPERLKGVLISELDAFLGLLLPCLLTVPIDRWVGAQMPDTAHVRTYHCSEIQNTEIMSGMRWKLLKS</sequence>
<dbReference type="EMBL" id="BLXT01006644">
    <property type="protein sequence ID" value="GFO32632.1"/>
    <property type="molecule type" value="Genomic_DNA"/>
</dbReference>
<gene>
    <name evidence="3" type="ORF">PoB_005913700</name>
</gene>
<reference evidence="3 4" key="1">
    <citation type="journal article" date="2021" name="Elife">
        <title>Chloroplast acquisition without the gene transfer in kleptoplastic sea slugs, Plakobranchus ocellatus.</title>
        <authorList>
            <person name="Maeda T."/>
            <person name="Takahashi S."/>
            <person name="Yoshida T."/>
            <person name="Shimamura S."/>
            <person name="Takaki Y."/>
            <person name="Nagai Y."/>
            <person name="Toyoda A."/>
            <person name="Suzuki Y."/>
            <person name="Arimoto A."/>
            <person name="Ishii H."/>
            <person name="Satoh N."/>
            <person name="Nishiyama T."/>
            <person name="Hasebe M."/>
            <person name="Maruyama T."/>
            <person name="Minagawa J."/>
            <person name="Obokata J."/>
            <person name="Shigenobu S."/>
        </authorList>
    </citation>
    <scope>NUCLEOTIDE SEQUENCE [LARGE SCALE GENOMIC DNA]</scope>
</reference>
<evidence type="ECO:0000256" key="2">
    <source>
        <dbReference type="SAM" id="MobiDB-lite"/>
    </source>
</evidence>